<dbReference type="OMA" id="LHVGQNE"/>
<feature type="binding site" evidence="8">
    <location>
        <position position="204"/>
    </location>
    <ligand>
        <name>a divalent metal cation</name>
        <dbReference type="ChEBI" id="CHEBI:60240"/>
        <label>1</label>
    </ligand>
</feature>
<keyword evidence="4 8" id="KW-0031">Aminopeptidase</keyword>
<keyword evidence="5 8" id="KW-0645">Protease</keyword>
<dbReference type="FunCoup" id="D8M1G9">
    <property type="interactions" value="646"/>
</dbReference>
<dbReference type="GO" id="GO:0005737">
    <property type="term" value="C:cytoplasm"/>
    <property type="evidence" value="ECO:0007669"/>
    <property type="project" value="UniProtKB-SubCell"/>
</dbReference>
<dbReference type="Gene3D" id="1.10.10.10">
    <property type="entry name" value="Winged helix-like DNA-binding domain superfamily/Winged helix DNA-binding domain"/>
    <property type="match status" value="1"/>
</dbReference>
<dbReference type="InterPro" id="IPR002468">
    <property type="entry name" value="Pept_M24A_MAP2"/>
</dbReference>
<dbReference type="RefSeq" id="XP_012895956.1">
    <property type="nucleotide sequence ID" value="XM_013040502.1"/>
</dbReference>
<feature type="binding site" evidence="8">
    <location>
        <position position="412"/>
    </location>
    <ligand>
        <name>a divalent metal cation</name>
        <dbReference type="ChEBI" id="CHEBI:60240"/>
        <label>1</label>
    </ligand>
</feature>
<dbReference type="InterPro" id="IPR001714">
    <property type="entry name" value="Pept_M24_MAP"/>
</dbReference>
<dbReference type="SUPFAM" id="SSF46785">
    <property type="entry name" value="Winged helix' DNA-binding domain"/>
    <property type="match status" value="1"/>
</dbReference>
<organism evidence="12">
    <name type="scientific">Blastocystis hominis</name>
    <dbReference type="NCBI Taxonomy" id="12968"/>
    <lineage>
        <taxon>Eukaryota</taxon>
        <taxon>Sar</taxon>
        <taxon>Stramenopiles</taxon>
        <taxon>Bigyra</taxon>
        <taxon>Opalozoa</taxon>
        <taxon>Opalinata</taxon>
        <taxon>Blastocystidae</taxon>
        <taxon>Blastocystis</taxon>
    </lineage>
</organism>
<feature type="compositionally biased region" description="Polar residues" evidence="10">
    <location>
        <begin position="1"/>
        <end position="10"/>
    </location>
</feature>
<dbReference type="EC" id="3.4.11.18" evidence="8"/>
<dbReference type="InParanoid" id="D8M1G9"/>
<evidence type="ECO:0000259" key="11">
    <source>
        <dbReference type="Pfam" id="PF00557"/>
    </source>
</evidence>
<sequence length="448" mass="50189">MDVQNSTENPQWEDKSNSHAPTAADDPRPLPTSILRVIHHASNIPAEKQTDDLTVPVELIGSFLSKVDSIFPSGFPEGKFEYYVETDTRQRVSKTEERLANTDLHEIETSLRKAGEVHKEVRSYVQSKIRPGMRYWDICCDLEDKVRLLIGENGPSAGMGFPTGVSPNHVAAHYTPNPGDSTVLQYHDVVKLDFGTEVNGHIIDCAFTVAFDPQFDPLLEATREATYKAIRSAGVDARLGELGGQIEEIITSYEVEIYGRTYPIVPIRNLSGHSIVKGSIHGSKGIPLIYEDTAERMEEGEIFAIETFASTGKGVAKESGMTSHYALNAMSEYPVLTEPEVRLFSHVKRTFDTLPFCRRWLDREDGGSFAVNGLRGRQRKCIDTLNELVRKGVVEDYPPLCDIVGSYSSQLEHTLLVKWGRWKGLMVGRTVRRSSRWETTFEDFESVC</sequence>
<feature type="domain" description="Peptidase M24" evidence="11">
    <location>
        <begin position="111"/>
        <end position="308"/>
    </location>
</feature>
<evidence type="ECO:0000256" key="3">
    <source>
        <dbReference type="ARBA" id="ARBA00001954"/>
    </source>
</evidence>
<dbReference type="MEROPS" id="M24.A02"/>
<keyword evidence="6 8" id="KW-0479">Metal-binding</keyword>
<evidence type="ECO:0000256" key="5">
    <source>
        <dbReference type="ARBA" id="ARBA00022670"/>
    </source>
</evidence>
<feature type="binding site" evidence="8">
    <location>
        <position position="281"/>
    </location>
    <ligand>
        <name>substrate</name>
    </ligand>
</feature>
<reference evidence="12" key="1">
    <citation type="submission" date="2010-02" db="EMBL/GenBank/DDBJ databases">
        <title>Sequencing and annotation of the Blastocystis hominis genome.</title>
        <authorList>
            <person name="Wincker P."/>
        </authorList>
    </citation>
    <scope>NUCLEOTIDE SEQUENCE</scope>
    <source>
        <strain evidence="12">Singapore isolate B</strain>
    </source>
</reference>
<dbReference type="SUPFAM" id="SSF55920">
    <property type="entry name" value="Creatinase/aminopeptidase"/>
    <property type="match status" value="1"/>
</dbReference>
<dbReference type="PANTHER" id="PTHR45777:SF2">
    <property type="entry name" value="METHIONINE AMINOPEPTIDASE 2"/>
    <property type="match status" value="1"/>
</dbReference>
<dbReference type="AlphaFoldDB" id="D8M1G9"/>
<dbReference type="PRINTS" id="PR00599">
    <property type="entry name" value="MAPEPTIDASE"/>
</dbReference>
<comment type="cofactor">
    <cofactor evidence="8">
        <name>Co(2+)</name>
        <dbReference type="ChEBI" id="CHEBI:48828"/>
    </cofactor>
    <cofactor evidence="8">
        <name>Zn(2+)</name>
        <dbReference type="ChEBI" id="CHEBI:29105"/>
    </cofactor>
    <cofactor evidence="8">
        <name>Mn(2+)</name>
        <dbReference type="ChEBI" id="CHEBI:29035"/>
    </cofactor>
    <cofactor evidence="8">
        <name>Fe(2+)</name>
        <dbReference type="ChEBI" id="CHEBI:29033"/>
    </cofactor>
    <text evidence="8">Binds 2 divalent metal cations per subunit. Has a high-affinity and a low affinity metal-binding site. The true nature of the physiological cofactor is under debate. The enzyme is active with cobalt, zinc, manganese or divalent iron ions. Most likely, methionine aminopeptidases function as mononuclear Fe(2+)-metalloproteases under physiological conditions, and the catalytically relevant metal-binding site has been assigned to the histidine-containing high-affinity site.</text>
</comment>
<feature type="binding site" evidence="8">
    <location>
        <position position="173"/>
    </location>
    <ligand>
        <name>substrate</name>
    </ligand>
</feature>
<comment type="catalytic activity">
    <reaction evidence="1 8 9">
        <text>Release of N-terminal amino acids, preferentially methionine, from peptides and arylamides.</text>
        <dbReference type="EC" id="3.4.11.18"/>
    </reaction>
</comment>
<dbReference type="InterPro" id="IPR000994">
    <property type="entry name" value="Pept_M24"/>
</dbReference>
<evidence type="ECO:0000256" key="1">
    <source>
        <dbReference type="ARBA" id="ARBA00000294"/>
    </source>
</evidence>
<dbReference type="InterPro" id="IPR036388">
    <property type="entry name" value="WH-like_DNA-bd_sf"/>
</dbReference>
<dbReference type="OrthoDB" id="7848262at2759"/>
<dbReference type="HAMAP" id="MF_03175">
    <property type="entry name" value="MetAP_2_euk"/>
    <property type="match status" value="1"/>
</dbReference>
<comment type="cofactor">
    <cofactor evidence="2">
        <name>Mn(2+)</name>
        <dbReference type="ChEBI" id="CHEBI:29035"/>
    </cofactor>
</comment>
<evidence type="ECO:0000256" key="4">
    <source>
        <dbReference type="ARBA" id="ARBA00022438"/>
    </source>
</evidence>
<keyword evidence="7 8" id="KW-0378">Hydrolase</keyword>
<accession>D8M1G9</accession>
<evidence type="ECO:0000256" key="9">
    <source>
        <dbReference type="RuleBase" id="RU003653"/>
    </source>
</evidence>
<dbReference type="GO" id="GO:0070006">
    <property type="term" value="F:metalloaminopeptidase activity"/>
    <property type="evidence" value="ECO:0007669"/>
    <property type="project" value="UniProtKB-UniRule"/>
</dbReference>
<comment type="function">
    <text evidence="8 9">Cotranslationally removes the N-terminal methionine from nascent proteins. The N-terminal methionine is often cleaved when the second residue in the primary sequence is small and uncharged (Met-Ala-, Cys, Gly, Pro, Ser, Thr, or Val).</text>
</comment>
<dbReference type="CDD" id="cd01088">
    <property type="entry name" value="MetAP2"/>
    <property type="match status" value="1"/>
</dbReference>
<feature type="region of interest" description="Disordered" evidence="10">
    <location>
        <begin position="1"/>
        <end position="30"/>
    </location>
</feature>
<dbReference type="GO" id="GO:0006508">
    <property type="term" value="P:proteolysis"/>
    <property type="evidence" value="ECO:0007669"/>
    <property type="project" value="UniProtKB-KW"/>
</dbReference>
<evidence type="ECO:0000256" key="8">
    <source>
        <dbReference type="HAMAP-Rule" id="MF_03175"/>
    </source>
</evidence>
<dbReference type="EMBL" id="FN668645">
    <property type="protein sequence ID" value="CBK21908.2"/>
    <property type="molecule type" value="Genomic_DNA"/>
</dbReference>
<dbReference type="Gene3D" id="3.90.230.10">
    <property type="entry name" value="Creatinase/methionine aminopeptidase superfamily"/>
    <property type="match status" value="1"/>
</dbReference>
<dbReference type="PANTHER" id="PTHR45777">
    <property type="entry name" value="METHIONINE AMINOPEPTIDASE 2"/>
    <property type="match status" value="1"/>
</dbReference>
<comment type="subcellular location">
    <subcellularLocation>
        <location evidence="8">Cytoplasm</location>
    </subcellularLocation>
</comment>
<evidence type="ECO:0000313" key="13">
    <source>
        <dbReference type="Proteomes" id="UP000008312"/>
    </source>
</evidence>
<evidence type="ECO:0000256" key="6">
    <source>
        <dbReference type="ARBA" id="ARBA00022723"/>
    </source>
</evidence>
<keyword evidence="13" id="KW-1185">Reference proteome</keyword>
<feature type="binding site" evidence="8">
    <location>
        <position position="204"/>
    </location>
    <ligand>
        <name>a divalent metal cation</name>
        <dbReference type="ChEBI" id="CHEBI:60240"/>
        <label>2</label>
        <note>catalytic</note>
    </ligand>
</feature>
<name>D8M1G9_BLAHO</name>
<feature type="binding site" evidence="8">
    <location>
        <position position="193"/>
    </location>
    <ligand>
        <name>a divalent metal cation</name>
        <dbReference type="ChEBI" id="CHEBI:60240"/>
        <label>1</label>
    </ligand>
</feature>
<evidence type="ECO:0000256" key="7">
    <source>
        <dbReference type="ARBA" id="ARBA00022801"/>
    </source>
</evidence>
<dbReference type="GeneID" id="24919215"/>
<evidence type="ECO:0000313" key="12">
    <source>
        <dbReference type="EMBL" id="CBK21908.2"/>
    </source>
</evidence>
<dbReference type="InterPro" id="IPR036390">
    <property type="entry name" value="WH_DNA-bd_sf"/>
</dbReference>
<feature type="binding site" evidence="8">
    <location>
        <position position="273"/>
    </location>
    <ligand>
        <name>a divalent metal cation</name>
        <dbReference type="ChEBI" id="CHEBI:60240"/>
        <label>2</label>
        <note>catalytic</note>
    </ligand>
</feature>
<dbReference type="InterPro" id="IPR036005">
    <property type="entry name" value="Creatinase/aminopeptidase-like"/>
</dbReference>
<protein>
    <recommendedName>
        <fullName evidence="8">Methionine aminopeptidase 2</fullName>
        <shortName evidence="8">MAP 2</shortName>
        <shortName evidence="8">MetAP 2</shortName>
        <ecNumber evidence="8">3.4.11.18</ecNumber>
    </recommendedName>
    <alternativeName>
        <fullName evidence="8">Peptidase M</fullName>
    </alternativeName>
</protein>
<evidence type="ECO:0000256" key="10">
    <source>
        <dbReference type="SAM" id="MobiDB-lite"/>
    </source>
</evidence>
<proteinExistence type="inferred from homology"/>
<dbReference type="Proteomes" id="UP000008312">
    <property type="component" value="Unassembled WGS sequence"/>
</dbReference>
<comment type="similarity">
    <text evidence="8">Belongs to the peptidase M24A family. Methionine aminopeptidase eukaryotic type 2 subfamily.</text>
</comment>
<feature type="binding site" evidence="8">
    <location>
        <position position="412"/>
    </location>
    <ligand>
        <name>a divalent metal cation</name>
        <dbReference type="ChEBI" id="CHEBI:60240"/>
        <label>2</label>
        <note>catalytic</note>
    </ligand>
</feature>
<feature type="binding site" evidence="8">
    <location>
        <position position="306"/>
    </location>
    <ligand>
        <name>a divalent metal cation</name>
        <dbReference type="ChEBI" id="CHEBI:60240"/>
        <label>2</label>
        <note>catalytic</note>
    </ligand>
</feature>
<dbReference type="NCBIfam" id="TIGR00501">
    <property type="entry name" value="met_pdase_II"/>
    <property type="match status" value="1"/>
</dbReference>
<dbReference type="GO" id="GO:0046872">
    <property type="term" value="F:metal ion binding"/>
    <property type="evidence" value="ECO:0007669"/>
    <property type="project" value="UniProtKB-UniRule"/>
</dbReference>
<dbReference type="GO" id="GO:0004239">
    <property type="term" value="F:initiator methionyl aminopeptidase activity"/>
    <property type="evidence" value="ECO:0007669"/>
    <property type="project" value="UniProtKB-UniRule"/>
</dbReference>
<keyword evidence="8" id="KW-0963">Cytoplasm</keyword>
<dbReference type="InterPro" id="IPR050247">
    <property type="entry name" value="Met_Aminopeptidase_Type2"/>
</dbReference>
<gene>
    <name evidence="12" type="ORF">GSBLH_T00002002001</name>
</gene>
<evidence type="ECO:0000256" key="2">
    <source>
        <dbReference type="ARBA" id="ARBA00001936"/>
    </source>
</evidence>
<dbReference type="Pfam" id="PF00557">
    <property type="entry name" value="Peptidase_M24"/>
    <property type="match status" value="1"/>
</dbReference>
<comment type="cofactor">
    <cofactor evidence="3">
        <name>Fe(2+)</name>
        <dbReference type="ChEBI" id="CHEBI:29033"/>
    </cofactor>
</comment>